<dbReference type="InterPro" id="IPR037925">
    <property type="entry name" value="FlgE/F/G-like"/>
</dbReference>
<feature type="domain" description="Flagellar basal-body/hook protein C-terminal" evidence="6">
    <location>
        <begin position="198"/>
        <end position="241"/>
    </location>
</feature>
<dbReference type="EMBL" id="AP023361">
    <property type="protein sequence ID" value="BCJ91611.1"/>
    <property type="molecule type" value="Genomic_DNA"/>
</dbReference>
<dbReference type="RefSeq" id="WP_222875246.1">
    <property type="nucleotide sequence ID" value="NZ_AP023361.1"/>
</dbReference>
<feature type="domain" description="Flagellar basal body rod protein N-terminal" evidence="5">
    <location>
        <begin position="7"/>
        <end position="35"/>
    </location>
</feature>
<comment type="subcellular location">
    <subcellularLocation>
        <location evidence="1 4">Bacterial flagellum basal body</location>
    </subcellularLocation>
</comment>
<dbReference type="InterPro" id="IPR020013">
    <property type="entry name" value="Flagellar_FlgE/F/G"/>
</dbReference>
<dbReference type="GO" id="GO:0030694">
    <property type="term" value="C:bacterial-type flagellum basal body, rod"/>
    <property type="evidence" value="ECO:0007669"/>
    <property type="project" value="UniProtKB-UniRule"/>
</dbReference>
<sequence length="249" mass="27106">MENAQLVGLSRQMALRRELEVVANNIANLGTAGFKSEQVKFSEYLMPVASAEIFPNNRDKRLSYVEDRATWQDFSAGPIQITNNQLDLAIDGEAFFAIQTPEGVRYTRNGQFQLDTQGTLVTNEGYPVMSTSGPIQFADTETAITVGKDGTVSTDQGPRGRLLLTTFGDPQSLVATGSSMFRAEGIGAELAPGQGGIQQYAVEKSNVQAVVETTRLVELTRAYSTLAQMMQRGDELRRTAIERLGDVTA</sequence>
<accession>A0A6S6QX52</accession>
<evidence type="ECO:0000259" key="5">
    <source>
        <dbReference type="Pfam" id="PF00460"/>
    </source>
</evidence>
<organism evidence="8 9">
    <name type="scientific">Terrihabitans soli</name>
    <dbReference type="NCBI Taxonomy" id="708113"/>
    <lineage>
        <taxon>Bacteria</taxon>
        <taxon>Pseudomonadati</taxon>
        <taxon>Pseudomonadota</taxon>
        <taxon>Alphaproteobacteria</taxon>
        <taxon>Hyphomicrobiales</taxon>
        <taxon>Terrihabitans</taxon>
    </lineage>
</organism>
<proteinExistence type="inferred from homology"/>
<evidence type="ECO:0000256" key="1">
    <source>
        <dbReference type="ARBA" id="ARBA00004117"/>
    </source>
</evidence>
<comment type="similarity">
    <text evidence="2 4">Belongs to the flagella basal body rod proteins family.</text>
</comment>
<dbReference type="InterPro" id="IPR012836">
    <property type="entry name" value="FlgF"/>
</dbReference>
<dbReference type="Pfam" id="PF22692">
    <property type="entry name" value="LlgE_F_G_D1"/>
    <property type="match status" value="1"/>
</dbReference>
<dbReference type="InterPro" id="IPR053967">
    <property type="entry name" value="LlgE_F_G-like_D1"/>
</dbReference>
<name>A0A6S6QX52_9HYPH</name>
<dbReference type="KEGG" id="tso:IZ6_23460"/>
<evidence type="ECO:0000313" key="9">
    <source>
        <dbReference type="Proteomes" id="UP000515317"/>
    </source>
</evidence>
<evidence type="ECO:0000259" key="7">
    <source>
        <dbReference type="Pfam" id="PF22692"/>
    </source>
</evidence>
<dbReference type="SUPFAM" id="SSF117143">
    <property type="entry name" value="Flagellar hook protein flgE"/>
    <property type="match status" value="1"/>
</dbReference>
<feature type="domain" description="Flagellar hook protein FlgE/F/G-like D1" evidence="7">
    <location>
        <begin position="89"/>
        <end position="153"/>
    </location>
</feature>
<dbReference type="AlphaFoldDB" id="A0A6S6QX52"/>
<evidence type="ECO:0000256" key="4">
    <source>
        <dbReference type="RuleBase" id="RU362116"/>
    </source>
</evidence>
<evidence type="ECO:0000313" key="8">
    <source>
        <dbReference type="EMBL" id="BCJ91611.1"/>
    </source>
</evidence>
<dbReference type="InterPro" id="IPR001444">
    <property type="entry name" value="Flag_bb_rod_N"/>
</dbReference>
<dbReference type="Pfam" id="PF06429">
    <property type="entry name" value="Flg_bbr_C"/>
    <property type="match status" value="1"/>
</dbReference>
<keyword evidence="9" id="KW-1185">Reference proteome</keyword>
<gene>
    <name evidence="8" type="primary">flgF</name>
    <name evidence="8" type="ORF">IZ6_23460</name>
</gene>
<keyword evidence="8" id="KW-0282">Flagellum</keyword>
<keyword evidence="8" id="KW-0969">Cilium</keyword>
<keyword evidence="3 4" id="KW-0975">Bacterial flagellum</keyword>
<dbReference type="Pfam" id="PF00460">
    <property type="entry name" value="Flg_bb_rod"/>
    <property type="match status" value="1"/>
</dbReference>
<comment type="subunit">
    <text evidence="4">The basal body constitutes a major portion of the flagellar organelle and consists of five rings (E,L,P,S, and M) mounted on a central rod. The rod consists of about 26 subunits of FlgG in the distal portion, and FlgB, FlgC and FlgF are thought to build up the proximal portion of the rod with about 6 subunits each.</text>
</comment>
<evidence type="ECO:0000256" key="2">
    <source>
        <dbReference type="ARBA" id="ARBA00009677"/>
    </source>
</evidence>
<dbReference type="NCBIfam" id="TIGR02490">
    <property type="entry name" value="flgF"/>
    <property type="match status" value="1"/>
</dbReference>
<dbReference type="GO" id="GO:0071978">
    <property type="term" value="P:bacterial-type flagellum-dependent swarming motility"/>
    <property type="evidence" value="ECO:0007669"/>
    <property type="project" value="TreeGrafter"/>
</dbReference>
<evidence type="ECO:0000259" key="6">
    <source>
        <dbReference type="Pfam" id="PF06429"/>
    </source>
</evidence>
<dbReference type="PANTHER" id="PTHR30435">
    <property type="entry name" value="FLAGELLAR PROTEIN"/>
    <property type="match status" value="1"/>
</dbReference>
<dbReference type="InterPro" id="IPR010930">
    <property type="entry name" value="Flg_bb/hook_C_dom"/>
</dbReference>
<dbReference type="Proteomes" id="UP000515317">
    <property type="component" value="Chromosome"/>
</dbReference>
<dbReference type="NCBIfam" id="TIGR03506">
    <property type="entry name" value="FlgEFG_subfam"/>
    <property type="match status" value="1"/>
</dbReference>
<evidence type="ECO:0000256" key="3">
    <source>
        <dbReference type="ARBA" id="ARBA00023143"/>
    </source>
</evidence>
<keyword evidence="8" id="KW-0966">Cell projection</keyword>
<protein>
    <recommendedName>
        <fullName evidence="4">Flagellar basal-body rod protein FlgF</fullName>
    </recommendedName>
</protein>
<dbReference type="PANTHER" id="PTHR30435:SF19">
    <property type="entry name" value="FLAGELLAR BASAL-BODY ROD PROTEIN FLGG"/>
    <property type="match status" value="1"/>
</dbReference>
<reference evidence="8 9" key="1">
    <citation type="submission" date="2020-08" db="EMBL/GenBank/DDBJ databases">
        <title>Genome sequence of Rhizobiales bacterium strain IZ6.</title>
        <authorList>
            <person name="Nakai R."/>
            <person name="Naganuma T."/>
        </authorList>
    </citation>
    <scope>NUCLEOTIDE SEQUENCE [LARGE SCALE GENOMIC DNA]</scope>
    <source>
        <strain evidence="8 9">IZ6</strain>
    </source>
</reference>